<feature type="binding site" evidence="6">
    <location>
        <position position="378"/>
    </location>
    <ligand>
        <name>Mg(2+)</name>
        <dbReference type="ChEBI" id="CHEBI:18420"/>
    </ligand>
</feature>
<dbReference type="InterPro" id="IPR003414">
    <property type="entry name" value="PP_kinase"/>
</dbReference>
<feature type="binding site" evidence="6">
    <location>
        <position position="49"/>
    </location>
    <ligand>
        <name>ATP</name>
        <dbReference type="ChEBI" id="CHEBI:30616"/>
    </ligand>
</feature>
<dbReference type="NCBIfam" id="NF003921">
    <property type="entry name" value="PRK05443.2-2"/>
    <property type="match status" value="1"/>
</dbReference>
<feature type="binding site" evidence="6">
    <location>
        <position position="567"/>
    </location>
    <ligand>
        <name>ATP</name>
        <dbReference type="ChEBI" id="CHEBI:30616"/>
    </ligand>
</feature>
<dbReference type="SUPFAM" id="SSF140356">
    <property type="entry name" value="PPK N-terminal domain-like"/>
    <property type="match status" value="1"/>
</dbReference>
<keyword evidence="6" id="KW-0460">Magnesium</keyword>
<dbReference type="Gene3D" id="3.30.1840.10">
    <property type="entry name" value="Polyphosphate kinase middle domain"/>
    <property type="match status" value="1"/>
</dbReference>
<comment type="cofactor">
    <cofactor evidence="6">
        <name>Mg(2+)</name>
        <dbReference type="ChEBI" id="CHEBI:18420"/>
    </cofactor>
</comment>
<dbReference type="Gene3D" id="3.30.870.10">
    <property type="entry name" value="Endonuclease Chain A"/>
    <property type="match status" value="2"/>
</dbReference>
<dbReference type="SUPFAM" id="SSF143724">
    <property type="entry name" value="PHP14-like"/>
    <property type="match status" value="1"/>
</dbReference>
<dbReference type="HAMAP" id="MF_00347">
    <property type="entry name" value="Polyphosphate_kinase"/>
    <property type="match status" value="1"/>
</dbReference>
<evidence type="ECO:0000256" key="3">
    <source>
        <dbReference type="ARBA" id="ARBA00022741"/>
    </source>
</evidence>
<comment type="PTM">
    <text evidence="6 7">An intermediate of this reaction is the autophosphorylated ppk in which a phosphate is covalently linked to a histidine residue through a N-P bond.</text>
</comment>
<evidence type="ECO:0000256" key="1">
    <source>
        <dbReference type="ARBA" id="ARBA00022553"/>
    </source>
</evidence>
<sequence length="689" mass="78749">MKEGYARPDQYFNRELSWIEFNARVLHEALDERTPLLERLKFLAIFETNLDEFFMVRVAVIRRQLETGVLTLTPDGLTPQQQLRQISQHLRPLIQKLHTCFRQDLLPKLAEQGIHIREFSDLAESERQELRDYFESRLFPVLTPLAVDPGHPFPYISNLSLSLAVVVRDPETGKEHFARVKVPNTLPRFVPLKDGLSFVPLEQVIAHNLESLFVGMQVLEYYPFRITRDADLEIQEDEADDLLSAIQEELRKRRFGSVVRMEIARHTPAAIRQRLSEEMRLDSDSVYEVDGLLNMGGLMAFMSLDRPDLKDPPWGAVSPIRLRTPSVSEEPVDIFSIIREGDLLVHHPYDSFSASVERFLEEAANDPQVLTIKQTLYRTSGDSPVVGSLIQAAENGKQVAALVELKARFDEENNILWAKKLEKAGVHVAYGLPGLKIHCKLALVVRQEGGSLRRYLHIGTGNYNSKTARIYTDLGLFTCDETLGNDVTELFNLLTGYSRQRQFRKLLVAPRTLRQGMEALIRREIRHAQAGKTARIIVKVNSLVDPQMIQVLYEASQAGVEIDLIVRGMCCLKPGIPGLSERIRVISIIGRFLEHSRIFYFHNDGQEEYFIGSADYMTRNLDRRVEVVTPVEDPLLQQELKAILEICLSDNRQAWELHADGTYVQRQPQAGEEVRSTHQRLMERSASRI</sequence>
<dbReference type="NCBIfam" id="NF003922">
    <property type="entry name" value="PRK05443.2-3"/>
    <property type="match status" value="1"/>
</dbReference>
<accession>A0ABT0C8F9</accession>
<organism evidence="13 14">
    <name type="scientific">Thermostichus vulcanus str. 'Rupite'</name>
    <dbReference type="NCBI Taxonomy" id="2813851"/>
    <lineage>
        <taxon>Bacteria</taxon>
        <taxon>Bacillati</taxon>
        <taxon>Cyanobacteriota</taxon>
        <taxon>Cyanophyceae</taxon>
        <taxon>Thermostichales</taxon>
        <taxon>Thermostichaceae</taxon>
        <taxon>Thermostichus</taxon>
    </lineage>
</organism>
<dbReference type="CDD" id="cd09168">
    <property type="entry name" value="PLDc_PaPPK1_C2_like"/>
    <property type="match status" value="1"/>
</dbReference>
<proteinExistence type="inferred from homology"/>
<evidence type="ECO:0000259" key="12">
    <source>
        <dbReference type="Pfam" id="PF17941"/>
    </source>
</evidence>
<dbReference type="InterPro" id="IPR024953">
    <property type="entry name" value="PP_kinase_middle"/>
</dbReference>
<keyword evidence="5 6" id="KW-0067">ATP-binding</keyword>
<feature type="compositionally biased region" description="Basic and acidic residues" evidence="8">
    <location>
        <begin position="672"/>
        <end position="689"/>
    </location>
</feature>
<feature type="domain" description="Polyphosphate kinase middle" evidence="9">
    <location>
        <begin position="126"/>
        <end position="301"/>
    </location>
</feature>
<dbReference type="Proteomes" id="UP000830835">
    <property type="component" value="Unassembled WGS sequence"/>
</dbReference>
<name>A0ABT0C8F9_THEVL</name>
<feature type="binding site" evidence="6">
    <location>
        <position position="408"/>
    </location>
    <ligand>
        <name>Mg(2+)</name>
        <dbReference type="ChEBI" id="CHEBI:18420"/>
    </ligand>
</feature>
<reference evidence="13" key="1">
    <citation type="submission" date="2021-02" db="EMBL/GenBank/DDBJ databases">
        <title>The CRISPR/cas machinery reduction and long-range gene transfer in the hot spring cyanobacterium Synechococcus.</title>
        <authorList>
            <person name="Dvorak P."/>
            <person name="Jahodarova E."/>
            <person name="Hasler P."/>
            <person name="Poulickova A."/>
        </authorList>
    </citation>
    <scope>NUCLEOTIDE SEQUENCE</scope>
    <source>
        <strain evidence="13">Rupite</strain>
    </source>
</reference>
<dbReference type="NCBIfam" id="NF003917">
    <property type="entry name" value="PRK05443.1-1"/>
    <property type="match status" value="1"/>
</dbReference>
<feature type="binding site" evidence="6">
    <location>
        <position position="595"/>
    </location>
    <ligand>
        <name>ATP</name>
        <dbReference type="ChEBI" id="CHEBI:30616"/>
    </ligand>
</feature>
<dbReference type="InterPro" id="IPR025200">
    <property type="entry name" value="PPK_C_dom2"/>
</dbReference>
<feature type="active site" description="Phosphohistidine intermediate" evidence="6">
    <location>
        <position position="438"/>
    </location>
</feature>
<dbReference type="NCBIfam" id="TIGR03705">
    <property type="entry name" value="poly_P_kin"/>
    <property type="match status" value="1"/>
</dbReference>
<dbReference type="InterPro" id="IPR036830">
    <property type="entry name" value="PP_kinase_middle_dom_sf"/>
</dbReference>
<evidence type="ECO:0000256" key="4">
    <source>
        <dbReference type="ARBA" id="ARBA00022777"/>
    </source>
</evidence>
<protein>
    <recommendedName>
        <fullName evidence="6 7">Polyphosphate kinase</fullName>
        <ecNumber evidence="6 7">2.7.4.1</ecNumber>
    </recommendedName>
    <alternativeName>
        <fullName evidence="6">ATP-polyphosphate phosphotransferase</fullName>
    </alternativeName>
    <alternativeName>
        <fullName evidence="6">Polyphosphoric acid kinase</fullName>
    </alternativeName>
</protein>
<dbReference type="Pfam" id="PF17941">
    <property type="entry name" value="PP_kinase_C_1"/>
    <property type="match status" value="1"/>
</dbReference>
<keyword evidence="3 6" id="KW-0547">Nucleotide-binding</keyword>
<dbReference type="PANTHER" id="PTHR30218">
    <property type="entry name" value="POLYPHOSPHATE KINASE"/>
    <property type="match status" value="1"/>
</dbReference>
<evidence type="ECO:0000256" key="2">
    <source>
        <dbReference type="ARBA" id="ARBA00022679"/>
    </source>
</evidence>
<feature type="domain" description="Polyphosphate kinase C-terminal" evidence="12">
    <location>
        <begin position="333"/>
        <end position="499"/>
    </location>
</feature>
<dbReference type="EC" id="2.7.4.1" evidence="6 7"/>
<dbReference type="GO" id="GO:0008976">
    <property type="term" value="F:polyphosphate kinase activity"/>
    <property type="evidence" value="ECO:0007669"/>
    <property type="project" value="UniProtKB-EC"/>
</dbReference>
<dbReference type="Pfam" id="PF13089">
    <property type="entry name" value="PP_kinase_N"/>
    <property type="match status" value="1"/>
</dbReference>
<evidence type="ECO:0000313" key="14">
    <source>
        <dbReference type="Proteomes" id="UP000830835"/>
    </source>
</evidence>
<evidence type="ECO:0000256" key="8">
    <source>
        <dbReference type="SAM" id="MobiDB-lite"/>
    </source>
</evidence>
<evidence type="ECO:0000259" key="10">
    <source>
        <dbReference type="Pfam" id="PF13089"/>
    </source>
</evidence>
<evidence type="ECO:0000256" key="6">
    <source>
        <dbReference type="HAMAP-Rule" id="MF_00347"/>
    </source>
</evidence>
<comment type="caution">
    <text evidence="13">The sequence shown here is derived from an EMBL/GenBank/DDBJ whole genome shotgun (WGS) entry which is preliminary data.</text>
</comment>
<feature type="domain" description="Polyphosphate kinase C-terminal" evidence="11">
    <location>
        <begin position="506"/>
        <end position="676"/>
    </location>
</feature>
<comment type="catalytic activity">
    <reaction evidence="6 7">
        <text>[phosphate](n) + ATP = [phosphate](n+1) + ADP</text>
        <dbReference type="Rhea" id="RHEA:19573"/>
        <dbReference type="Rhea" id="RHEA-COMP:9859"/>
        <dbReference type="Rhea" id="RHEA-COMP:14280"/>
        <dbReference type="ChEBI" id="CHEBI:16838"/>
        <dbReference type="ChEBI" id="CHEBI:30616"/>
        <dbReference type="ChEBI" id="CHEBI:456216"/>
        <dbReference type="EC" id="2.7.4.1"/>
    </reaction>
</comment>
<dbReference type="SUPFAM" id="SSF56024">
    <property type="entry name" value="Phospholipase D/nuclease"/>
    <property type="match status" value="2"/>
</dbReference>
<dbReference type="CDD" id="cd09165">
    <property type="entry name" value="PLDc_PaPPK1_C1_like"/>
    <property type="match status" value="1"/>
</dbReference>
<dbReference type="InterPro" id="IPR036832">
    <property type="entry name" value="PPK_N_dom_sf"/>
</dbReference>
<dbReference type="InterPro" id="IPR041108">
    <property type="entry name" value="PP_kinase_C_1"/>
</dbReference>
<comment type="similarity">
    <text evidence="6 7">Belongs to the polyphosphate kinase 1 (PPK1) family.</text>
</comment>
<dbReference type="Pfam" id="PF13090">
    <property type="entry name" value="PP_kinase_C"/>
    <property type="match status" value="1"/>
</dbReference>
<dbReference type="NCBIfam" id="NF003918">
    <property type="entry name" value="PRK05443.1-2"/>
    <property type="match status" value="1"/>
</dbReference>
<keyword evidence="14" id="KW-1185">Reference proteome</keyword>
<gene>
    <name evidence="6" type="primary">ppk</name>
    <name evidence="13" type="ORF">JX360_04020</name>
</gene>
<evidence type="ECO:0000256" key="7">
    <source>
        <dbReference type="RuleBase" id="RU003800"/>
    </source>
</evidence>
<dbReference type="PANTHER" id="PTHR30218:SF0">
    <property type="entry name" value="POLYPHOSPHATE KINASE"/>
    <property type="match status" value="1"/>
</dbReference>
<evidence type="ECO:0000256" key="5">
    <source>
        <dbReference type="ARBA" id="ARBA00022840"/>
    </source>
</evidence>
<comment type="function">
    <text evidence="6 7">Catalyzes the reversible transfer of the terminal phosphate of ATP to form a long-chain polyphosphate (polyP).</text>
</comment>
<feature type="binding site" evidence="6">
    <location>
        <position position="471"/>
    </location>
    <ligand>
        <name>ATP</name>
        <dbReference type="ChEBI" id="CHEBI:30616"/>
    </ligand>
</feature>
<keyword evidence="1 6" id="KW-0597">Phosphoprotein</keyword>
<dbReference type="InterPro" id="IPR025198">
    <property type="entry name" value="PPK_N_dom"/>
</dbReference>
<feature type="region of interest" description="Disordered" evidence="8">
    <location>
        <begin position="668"/>
        <end position="689"/>
    </location>
</feature>
<evidence type="ECO:0000313" key="13">
    <source>
        <dbReference type="EMBL" id="MCJ2542079.1"/>
    </source>
</evidence>
<feature type="domain" description="Polyphosphate kinase N-terminal" evidence="10">
    <location>
        <begin position="11"/>
        <end position="116"/>
    </location>
</feature>
<dbReference type="Gene3D" id="1.20.58.310">
    <property type="entry name" value="Polyphosphate kinase N-terminal domain"/>
    <property type="match status" value="1"/>
</dbReference>
<dbReference type="Pfam" id="PF02503">
    <property type="entry name" value="PP_kinase"/>
    <property type="match status" value="1"/>
</dbReference>
<dbReference type="EMBL" id="JAFIRA010000006">
    <property type="protein sequence ID" value="MCJ2542079.1"/>
    <property type="molecule type" value="Genomic_DNA"/>
</dbReference>
<dbReference type="PIRSF" id="PIRSF015589">
    <property type="entry name" value="PP_kinase"/>
    <property type="match status" value="1"/>
</dbReference>
<keyword evidence="6" id="KW-0479">Metal-binding</keyword>
<keyword evidence="4 6" id="KW-0418">Kinase</keyword>
<keyword evidence="2 6" id="KW-0808">Transferase</keyword>
<evidence type="ECO:0000259" key="9">
    <source>
        <dbReference type="Pfam" id="PF02503"/>
    </source>
</evidence>
<evidence type="ECO:0000259" key="11">
    <source>
        <dbReference type="Pfam" id="PF13090"/>
    </source>
</evidence>